<dbReference type="InterPro" id="IPR001304">
    <property type="entry name" value="C-type_lectin-like"/>
</dbReference>
<feature type="non-terminal residue" evidence="2">
    <location>
        <position position="1"/>
    </location>
</feature>
<evidence type="ECO:0000313" key="2">
    <source>
        <dbReference type="EMBL" id="RUS73141.1"/>
    </source>
</evidence>
<feature type="non-terminal residue" evidence="2">
    <location>
        <position position="261"/>
    </location>
</feature>
<reference evidence="2 3" key="1">
    <citation type="submission" date="2019-01" db="EMBL/GenBank/DDBJ databases">
        <title>A draft genome assembly of the solar-powered sea slug Elysia chlorotica.</title>
        <authorList>
            <person name="Cai H."/>
            <person name="Li Q."/>
            <person name="Fang X."/>
            <person name="Li J."/>
            <person name="Curtis N.E."/>
            <person name="Altenburger A."/>
            <person name="Shibata T."/>
            <person name="Feng M."/>
            <person name="Maeda T."/>
            <person name="Schwartz J.A."/>
            <person name="Shigenobu S."/>
            <person name="Lundholm N."/>
            <person name="Nishiyama T."/>
            <person name="Yang H."/>
            <person name="Hasebe M."/>
            <person name="Li S."/>
            <person name="Pierce S.K."/>
            <person name="Wang J."/>
        </authorList>
    </citation>
    <scope>NUCLEOTIDE SEQUENCE [LARGE SCALE GENOMIC DNA]</scope>
    <source>
        <strain evidence="2">EC2010</strain>
        <tissue evidence="2">Whole organism of an adult</tissue>
    </source>
</reference>
<dbReference type="Gene3D" id="3.10.100.10">
    <property type="entry name" value="Mannose-Binding Protein A, subunit A"/>
    <property type="match status" value="1"/>
</dbReference>
<dbReference type="SUPFAM" id="SSF56436">
    <property type="entry name" value="C-type lectin-like"/>
    <property type="match status" value="1"/>
</dbReference>
<name>A0A433SV17_ELYCH</name>
<accession>A0A433SV17</accession>
<sequence length="261" mass="29662">EGQASERQCTKKEFLKDFPCGDGQHFIEYKKVKKCLRFEAVPATWHAARAQCQAHGGDLLTIPTQELNKMIVNDETIQGDVWLGLERKSGEKDVWVSGETYRQVNALPLVGAIELCVVFQMDGSWRSSQCDSNYAYYCEIQHGDRLYPPSVTFNGSSTGSLNVQGGTNLTATCRGFVGDWGVVFFVISWRWKVRFFHFVNKEVENLEERAYIMNGQRCDRRTVSRLTLLGSSLWNNWAIRCCVSRVDHEPQCTGQTVVNVK</sequence>
<dbReference type="PANTHER" id="PTHR45710">
    <property type="entry name" value="C-TYPE LECTIN DOMAIN-CONTAINING PROTEIN 180"/>
    <property type="match status" value="1"/>
</dbReference>
<dbReference type="AlphaFoldDB" id="A0A433SV17"/>
<dbReference type="InterPro" id="IPR016187">
    <property type="entry name" value="CTDL_fold"/>
</dbReference>
<feature type="domain" description="C-type lectin" evidence="1">
    <location>
        <begin position="34"/>
        <end position="139"/>
    </location>
</feature>
<evidence type="ECO:0000313" key="3">
    <source>
        <dbReference type="Proteomes" id="UP000271974"/>
    </source>
</evidence>
<dbReference type="InterPro" id="IPR050828">
    <property type="entry name" value="C-type_lectin/matrix_domain"/>
</dbReference>
<gene>
    <name evidence="2" type="ORF">EGW08_019103</name>
</gene>
<dbReference type="Proteomes" id="UP000271974">
    <property type="component" value="Unassembled WGS sequence"/>
</dbReference>
<dbReference type="OrthoDB" id="6162817at2759"/>
<dbReference type="PROSITE" id="PS50041">
    <property type="entry name" value="C_TYPE_LECTIN_2"/>
    <property type="match status" value="1"/>
</dbReference>
<keyword evidence="3" id="KW-1185">Reference proteome</keyword>
<protein>
    <recommendedName>
        <fullName evidence="1">C-type lectin domain-containing protein</fullName>
    </recommendedName>
</protein>
<dbReference type="Pfam" id="PF00059">
    <property type="entry name" value="Lectin_C"/>
    <property type="match status" value="1"/>
</dbReference>
<dbReference type="PANTHER" id="PTHR45710:SF26">
    <property type="entry name" value="RH26557P"/>
    <property type="match status" value="1"/>
</dbReference>
<dbReference type="EMBL" id="RQTK01000973">
    <property type="protein sequence ID" value="RUS73141.1"/>
    <property type="molecule type" value="Genomic_DNA"/>
</dbReference>
<dbReference type="CDD" id="cd00037">
    <property type="entry name" value="CLECT"/>
    <property type="match status" value="1"/>
</dbReference>
<comment type="caution">
    <text evidence="2">The sequence shown here is derived from an EMBL/GenBank/DDBJ whole genome shotgun (WGS) entry which is preliminary data.</text>
</comment>
<evidence type="ECO:0000259" key="1">
    <source>
        <dbReference type="PROSITE" id="PS50041"/>
    </source>
</evidence>
<dbReference type="SMART" id="SM00034">
    <property type="entry name" value="CLECT"/>
    <property type="match status" value="1"/>
</dbReference>
<organism evidence="2 3">
    <name type="scientific">Elysia chlorotica</name>
    <name type="common">Eastern emerald elysia</name>
    <name type="synonym">Sea slug</name>
    <dbReference type="NCBI Taxonomy" id="188477"/>
    <lineage>
        <taxon>Eukaryota</taxon>
        <taxon>Metazoa</taxon>
        <taxon>Spiralia</taxon>
        <taxon>Lophotrochozoa</taxon>
        <taxon>Mollusca</taxon>
        <taxon>Gastropoda</taxon>
        <taxon>Heterobranchia</taxon>
        <taxon>Euthyneura</taxon>
        <taxon>Panpulmonata</taxon>
        <taxon>Sacoglossa</taxon>
        <taxon>Placobranchoidea</taxon>
        <taxon>Plakobranchidae</taxon>
        <taxon>Elysia</taxon>
    </lineage>
</organism>
<proteinExistence type="predicted"/>
<dbReference type="InterPro" id="IPR016186">
    <property type="entry name" value="C-type_lectin-like/link_sf"/>
</dbReference>